<keyword evidence="2" id="KW-0813">Transport</keyword>
<dbReference type="InterPro" id="IPR036175">
    <property type="entry name" value="Sec23/24_helical_dom_sf"/>
</dbReference>
<dbReference type="Gene3D" id="1.20.120.730">
    <property type="entry name" value="Sec23/Sec24 helical domain"/>
    <property type="match status" value="1"/>
</dbReference>
<evidence type="ECO:0000259" key="7">
    <source>
        <dbReference type="Pfam" id="PF04815"/>
    </source>
</evidence>
<feature type="domain" description="Sec23/Sec24 beta-sandwich" evidence="8">
    <location>
        <begin position="482"/>
        <end position="572"/>
    </location>
</feature>
<comment type="similarity">
    <text evidence="1">Belongs to the SEC23/SEC24 family. SEC24 subfamily.</text>
</comment>
<evidence type="ECO:0000313" key="10">
    <source>
        <dbReference type="Proteomes" id="UP001057375"/>
    </source>
</evidence>
<dbReference type="InterPro" id="IPR006896">
    <property type="entry name" value="Sec23/24_trunk_dom"/>
</dbReference>
<evidence type="ECO:0000259" key="6">
    <source>
        <dbReference type="Pfam" id="PF04811"/>
    </source>
</evidence>
<dbReference type="InterPro" id="IPR029006">
    <property type="entry name" value="ADF-H/Gelsolin-like_dom_sf"/>
</dbReference>
<dbReference type="PANTHER" id="PTHR13803">
    <property type="entry name" value="SEC24-RELATED PROTEIN"/>
    <property type="match status" value="1"/>
</dbReference>
<feature type="region of interest" description="Disordered" evidence="4">
    <location>
        <begin position="13"/>
        <end position="33"/>
    </location>
</feature>
<feature type="domain" description="Sec23/Sec24 trunk" evidence="6">
    <location>
        <begin position="185"/>
        <end position="291"/>
    </location>
</feature>
<evidence type="ECO:0000256" key="2">
    <source>
        <dbReference type="ARBA" id="ARBA00022448"/>
    </source>
</evidence>
<dbReference type="InterPro" id="IPR006895">
    <property type="entry name" value="Znf_Sec23_Sec24"/>
</dbReference>
<gene>
    <name evidence="9" type="ORF">ADUPG1_007965</name>
</gene>
<evidence type="ECO:0000256" key="3">
    <source>
        <dbReference type="ARBA" id="ARBA00022927"/>
    </source>
</evidence>
<dbReference type="InterPro" id="IPR006900">
    <property type="entry name" value="Sec23/24_helical_dom"/>
</dbReference>
<accession>A0ABQ5KQ90</accession>
<feature type="domain" description="Sec23/Sec24 helical" evidence="7">
    <location>
        <begin position="586"/>
        <end position="676"/>
    </location>
</feature>
<dbReference type="Pfam" id="PF04815">
    <property type="entry name" value="Sec23_helical"/>
    <property type="match status" value="1"/>
</dbReference>
<dbReference type="InterPro" id="IPR036174">
    <property type="entry name" value="Znf_Sec23_Sec24_sf"/>
</dbReference>
<organism evidence="9 10">
    <name type="scientific">Aduncisulcus paluster</name>
    <dbReference type="NCBI Taxonomy" id="2918883"/>
    <lineage>
        <taxon>Eukaryota</taxon>
        <taxon>Metamonada</taxon>
        <taxon>Carpediemonas-like organisms</taxon>
        <taxon>Aduncisulcus</taxon>
    </lineage>
</organism>
<dbReference type="SUPFAM" id="SSF53300">
    <property type="entry name" value="vWA-like"/>
    <property type="match status" value="2"/>
</dbReference>
<keyword evidence="10" id="KW-1185">Reference proteome</keyword>
<proteinExistence type="inferred from homology"/>
<dbReference type="Gene3D" id="2.30.30.380">
    <property type="entry name" value="Zn-finger domain of Sec23/24"/>
    <property type="match status" value="1"/>
</dbReference>
<comment type="caution">
    <text evidence="9">The sequence shown here is derived from an EMBL/GenBank/DDBJ whole genome shotgun (WGS) entry which is preliminary data.</text>
</comment>
<evidence type="ECO:0000256" key="1">
    <source>
        <dbReference type="ARBA" id="ARBA00008334"/>
    </source>
</evidence>
<dbReference type="InterPro" id="IPR036465">
    <property type="entry name" value="vWFA_dom_sf"/>
</dbReference>
<evidence type="ECO:0000313" key="9">
    <source>
        <dbReference type="EMBL" id="GKT34650.1"/>
    </source>
</evidence>
<dbReference type="SUPFAM" id="SSF81811">
    <property type="entry name" value="Helical domain of Sec23/24"/>
    <property type="match status" value="1"/>
</dbReference>
<dbReference type="SUPFAM" id="SSF81995">
    <property type="entry name" value="beta-sandwich domain of Sec23/24"/>
    <property type="match status" value="1"/>
</dbReference>
<evidence type="ECO:0000259" key="5">
    <source>
        <dbReference type="Pfam" id="PF04810"/>
    </source>
</evidence>
<keyword evidence="3" id="KW-0653">Protein transport</keyword>
<dbReference type="SUPFAM" id="SSF82919">
    <property type="entry name" value="Zn-finger domain of Sec23/24"/>
    <property type="match status" value="1"/>
</dbReference>
<evidence type="ECO:0000256" key="4">
    <source>
        <dbReference type="SAM" id="MobiDB-lite"/>
    </source>
</evidence>
<dbReference type="Pfam" id="PF04811">
    <property type="entry name" value="Sec23_trunk"/>
    <property type="match status" value="2"/>
</dbReference>
<dbReference type="Gene3D" id="3.40.50.410">
    <property type="entry name" value="von Willebrand factor, type A domain"/>
    <property type="match status" value="1"/>
</dbReference>
<dbReference type="Pfam" id="PF08033">
    <property type="entry name" value="Sec23_BS"/>
    <property type="match status" value="1"/>
</dbReference>
<feature type="domain" description="Sec23/Sec24 trunk" evidence="6">
    <location>
        <begin position="340"/>
        <end position="471"/>
    </location>
</feature>
<dbReference type="InterPro" id="IPR012990">
    <property type="entry name" value="Beta-sandwich_Sec23_24"/>
</dbReference>
<dbReference type="InterPro" id="IPR050550">
    <property type="entry name" value="SEC23_SEC24_subfamily"/>
</dbReference>
<reference evidence="9" key="1">
    <citation type="submission" date="2022-03" db="EMBL/GenBank/DDBJ databases">
        <title>Draft genome sequence of Aduncisulcus paluster, a free-living microaerophilic Fornicata.</title>
        <authorList>
            <person name="Yuyama I."/>
            <person name="Kume K."/>
            <person name="Tamura T."/>
            <person name="Inagaki Y."/>
            <person name="Hashimoto T."/>
        </authorList>
    </citation>
    <scope>NUCLEOTIDE SEQUENCE</scope>
    <source>
        <strain evidence="9">NY0171</strain>
    </source>
</reference>
<dbReference type="EMBL" id="BQXS01010843">
    <property type="protein sequence ID" value="GKT34650.1"/>
    <property type="molecule type" value="Genomic_DNA"/>
</dbReference>
<dbReference type="Gene3D" id="3.40.20.10">
    <property type="entry name" value="Severin"/>
    <property type="match status" value="1"/>
</dbReference>
<dbReference type="Pfam" id="PF04810">
    <property type="entry name" value="zf-Sec23_Sec24"/>
    <property type="match status" value="1"/>
</dbReference>
<dbReference type="Proteomes" id="UP001057375">
    <property type="component" value="Unassembled WGS sequence"/>
</dbReference>
<feature type="domain" description="Zinc finger Sec23/Sec24-type" evidence="5">
    <location>
        <begin position="110"/>
        <end position="147"/>
    </location>
</feature>
<evidence type="ECO:0000259" key="8">
    <source>
        <dbReference type="Pfam" id="PF08033"/>
    </source>
</evidence>
<sequence length="903" mass="101190">MIKQRVDILVPDQPFSQPSEELKTPPKPHSSIHTPSPLQCLSPNSTCNPQLVPSFPSYISLDFSLQKPTASCLPATAAIASAFALPFGFSYQPFCPKVQLPPPTSSDFMIRCKKCQSYMNCFNTFIDNGSYWRCCMCGTKNHTPPHYFCPLSCGIRTDISEHPELVSNNYDIIPTKEFIIKALDDPVFAFCLDVTSASFSTKYLQSSIQAIRVSLKQLYRLFDDKFSVLFACFDSKIHFFRFVAGAAFCCSLPEIDEPYVPFPHGLIVNYEQNIANIEKLLSCIPDLFRANLHLTISPSAQVPTPKPGILRIKEEVQRKLPSLRFLKKSSSTPTKGDSIPQTHPASRALGSCITSVINIFKERHGCVVYFSAGTGTAGQMDVSSSLSTRKNNGKLTEKISSKLFCSESPVFDTISKQAGEKGIGICGFFASSSTSSYLDLASYSVLSNCTGGICEFFPDFQVHRDSDRLVSLVSSYLGSIWGLNCSFKVRSSKGLSISKLYGNYHRVASSDRQYNVPICSQSWSSAIVMNVEKDLTKRSDHMGSKIQGFIQSSMIFSDNFNSRIVRVVTTPCYISKSCIDVCDSIDVDSQICLQCKILAEAVKKEKLVSIRKKLVKSLQSCLSMYKANSGSHRFPISLQELPILFLSLLKQPFLCLEPSIPLDMRTVCMNEFLSSSSLRTRSILFPRVLSIDPTEKDLRSYSHLWGKHEYEMRQENLDLWRDGLLVTDVKDSEGQLPFYPEIRDILLPTLDDDKEITTIPTFVESVPPSIRSFSSKGIFIIESRFALFIFLMPDVTNQILEELFGKGTSELFSPVNLSRFDTIQASLHVRSDTVLGRVVLRVIASIRAERECMIPMFIVHARSGVAVLPRKVLFQDEVWGESYETFYATLMEEVTKQARDKRL</sequence>
<protein>
    <submittedName>
        <fullName evidence="9">Uncharacterized protein</fullName>
    </submittedName>
</protein>
<name>A0ABQ5KQ90_9EUKA</name>